<evidence type="ECO:0000313" key="5">
    <source>
        <dbReference type="EMBL" id="MBM7128488.1"/>
    </source>
</evidence>
<keyword evidence="4" id="KW-0812">Transmembrane</keyword>
<keyword evidence="4" id="KW-1133">Transmembrane helix</keyword>
<dbReference type="RefSeq" id="WP_204630112.1">
    <property type="nucleotide sequence ID" value="NZ_BSOC01000008.1"/>
</dbReference>
<keyword evidence="4" id="KW-0472">Membrane</keyword>
<dbReference type="PANTHER" id="PTHR30531">
    <property type="entry name" value="FLAGELLAR BIOSYNTHETIC PROTEIN FLHB"/>
    <property type="match status" value="1"/>
</dbReference>
<evidence type="ECO:0000256" key="3">
    <source>
        <dbReference type="SAM" id="MobiDB-lite"/>
    </source>
</evidence>
<dbReference type="EMBL" id="JADIKF010000034">
    <property type="protein sequence ID" value="MBM7128488.1"/>
    <property type="molecule type" value="Genomic_DNA"/>
</dbReference>
<protein>
    <recommendedName>
        <fullName evidence="1">Flagellar biosynthetic protein FlhB</fullName>
    </recommendedName>
</protein>
<dbReference type="PANTHER" id="PTHR30531:SF12">
    <property type="entry name" value="FLAGELLAR BIOSYNTHETIC PROTEIN FLHB"/>
    <property type="match status" value="1"/>
</dbReference>
<keyword evidence="2" id="KW-0813">Transport</keyword>
<dbReference type="PRINTS" id="PR00950">
    <property type="entry name" value="TYPE3IMSPROT"/>
</dbReference>
<organism evidence="5 6">
    <name type="scientific">Dyella mobilis</name>
    <dbReference type="NCBI Taxonomy" id="1849582"/>
    <lineage>
        <taxon>Bacteria</taxon>
        <taxon>Pseudomonadati</taxon>
        <taxon>Pseudomonadota</taxon>
        <taxon>Gammaproteobacteria</taxon>
        <taxon>Lysobacterales</taxon>
        <taxon>Rhodanobacteraceae</taxon>
        <taxon>Dyella</taxon>
    </lineage>
</organism>
<feature type="transmembrane region" description="Helical" evidence="4">
    <location>
        <begin position="28"/>
        <end position="52"/>
    </location>
</feature>
<proteinExistence type="predicted"/>
<reference evidence="5" key="1">
    <citation type="submission" date="2020-10" db="EMBL/GenBank/DDBJ databases">
        <title>Phylogeny of dyella-like bacteria.</title>
        <authorList>
            <person name="Fu J."/>
        </authorList>
    </citation>
    <scope>NUCLEOTIDE SEQUENCE</scope>
    <source>
        <strain evidence="5">DHON07</strain>
    </source>
</reference>
<gene>
    <name evidence="5" type="ORF">ISS99_03045</name>
</gene>
<accession>A0ABS2KCA7</accession>
<evidence type="ECO:0000313" key="6">
    <source>
        <dbReference type="Proteomes" id="UP001430193"/>
    </source>
</evidence>
<keyword evidence="6" id="KW-1185">Reference proteome</keyword>
<feature type="transmembrane region" description="Helical" evidence="4">
    <location>
        <begin position="133"/>
        <end position="154"/>
    </location>
</feature>
<evidence type="ECO:0000256" key="1">
    <source>
        <dbReference type="ARBA" id="ARBA00021622"/>
    </source>
</evidence>
<keyword evidence="2" id="KW-0653">Protein transport</keyword>
<evidence type="ECO:0000256" key="2">
    <source>
        <dbReference type="ARBA" id="ARBA00023225"/>
    </source>
</evidence>
<keyword evidence="2" id="KW-1006">Bacterial flagellum protein export</keyword>
<feature type="transmembrane region" description="Helical" evidence="4">
    <location>
        <begin position="180"/>
        <end position="201"/>
    </location>
</feature>
<dbReference type="InterPro" id="IPR006135">
    <property type="entry name" value="T3SS_substrate_exporter"/>
</dbReference>
<name>A0ABS2KCA7_9GAMM</name>
<dbReference type="Gene3D" id="6.10.250.2080">
    <property type="match status" value="1"/>
</dbReference>
<sequence length="244" mass="27767">MSEGTEQPTEHKLREARKKGDRPHSKDFTIAFSMLAWTAVLLAGGPYAFALLRRYVTVLLSVLVQEKRGLQLGWEMLHLLVGVGVVALLGLVNVMVPEWLQTRGEIASKKEFIDFKRLNPAAGLKKLFGLQRFVELLMALLRLAIIATLAWFLMQELLGLVARLGDRPWYSPYLLVDRSALKILGFSSLFCLLLGGVDLMVQRQLWIRRNRMKKDEIKREHKEQEGDPIIRGARRTAHKEIAGQ</sequence>
<feature type="region of interest" description="Disordered" evidence="3">
    <location>
        <begin position="1"/>
        <end position="23"/>
    </location>
</feature>
<comment type="caution">
    <text evidence="5">The sequence shown here is derived from an EMBL/GenBank/DDBJ whole genome shotgun (WGS) entry which is preliminary data.</text>
</comment>
<dbReference type="Proteomes" id="UP001430193">
    <property type="component" value="Unassembled WGS sequence"/>
</dbReference>
<evidence type="ECO:0000256" key="4">
    <source>
        <dbReference type="SAM" id="Phobius"/>
    </source>
</evidence>
<dbReference type="Pfam" id="PF01312">
    <property type="entry name" value="Bac_export_2"/>
    <property type="match status" value="1"/>
</dbReference>
<feature type="transmembrane region" description="Helical" evidence="4">
    <location>
        <begin position="72"/>
        <end position="96"/>
    </location>
</feature>